<proteinExistence type="predicted"/>
<dbReference type="RefSeq" id="WP_194506312.1">
    <property type="nucleotide sequence ID" value="NZ_JADILU010000001.1"/>
</dbReference>
<comment type="catalytic activity">
    <reaction evidence="1">
        <text>an N-(ADP-alpha-D-ribosyl)-thymidine in DNA + H2O = a thymidine in DNA + ADP-D-ribose</text>
        <dbReference type="Rhea" id="RHEA:71655"/>
        <dbReference type="Rhea" id="RHEA-COMP:13556"/>
        <dbReference type="Rhea" id="RHEA-COMP:18051"/>
        <dbReference type="ChEBI" id="CHEBI:15377"/>
        <dbReference type="ChEBI" id="CHEBI:57967"/>
        <dbReference type="ChEBI" id="CHEBI:137386"/>
        <dbReference type="ChEBI" id="CHEBI:191199"/>
    </reaction>
    <physiologicalReaction direction="left-to-right" evidence="1">
        <dbReference type="Rhea" id="RHEA:71656"/>
    </physiologicalReaction>
</comment>
<dbReference type="PROSITE" id="PS51154">
    <property type="entry name" value="MACRO"/>
    <property type="match status" value="1"/>
</dbReference>
<dbReference type="SMART" id="SM00506">
    <property type="entry name" value="A1pp"/>
    <property type="match status" value="1"/>
</dbReference>
<dbReference type="InterPro" id="IPR002589">
    <property type="entry name" value="Macro_dom"/>
</dbReference>
<comment type="caution">
    <text evidence="3">The sequence shown here is derived from an EMBL/GenBank/DDBJ whole genome shotgun (WGS) entry which is preliminary data.</text>
</comment>
<evidence type="ECO:0000313" key="3">
    <source>
        <dbReference type="EMBL" id="MFD2916827.1"/>
    </source>
</evidence>
<dbReference type="Pfam" id="PF01661">
    <property type="entry name" value="Macro"/>
    <property type="match status" value="1"/>
</dbReference>
<dbReference type="SUPFAM" id="SSF52949">
    <property type="entry name" value="Macro domain-like"/>
    <property type="match status" value="1"/>
</dbReference>
<evidence type="ECO:0000259" key="2">
    <source>
        <dbReference type="PROSITE" id="PS51154"/>
    </source>
</evidence>
<evidence type="ECO:0000256" key="1">
    <source>
        <dbReference type="ARBA" id="ARBA00035885"/>
    </source>
</evidence>
<reference evidence="4" key="1">
    <citation type="journal article" date="2019" name="Int. J. Syst. Evol. Microbiol.">
        <title>The Global Catalogue of Microorganisms (GCM) 10K type strain sequencing project: providing services to taxonomists for standard genome sequencing and annotation.</title>
        <authorList>
            <consortium name="The Broad Institute Genomics Platform"/>
            <consortium name="The Broad Institute Genome Sequencing Center for Infectious Disease"/>
            <person name="Wu L."/>
            <person name="Ma J."/>
        </authorList>
    </citation>
    <scope>NUCLEOTIDE SEQUENCE [LARGE SCALE GENOMIC DNA]</scope>
    <source>
        <strain evidence="4">KCTC 32514</strain>
    </source>
</reference>
<dbReference type="Gene3D" id="3.40.220.10">
    <property type="entry name" value="Leucine Aminopeptidase, subunit E, domain 1"/>
    <property type="match status" value="1"/>
</dbReference>
<dbReference type="PANTHER" id="PTHR12521:SF0">
    <property type="entry name" value="ADP-RIBOSE GLYCOHYDROLASE OARD1"/>
    <property type="match status" value="1"/>
</dbReference>
<dbReference type="InterPro" id="IPR043472">
    <property type="entry name" value="Macro_dom-like"/>
</dbReference>
<keyword evidence="4" id="KW-1185">Reference proteome</keyword>
<organism evidence="3 4">
    <name type="scientific">Psychroserpens luteus</name>
    <dbReference type="NCBI Taxonomy" id="1434066"/>
    <lineage>
        <taxon>Bacteria</taxon>
        <taxon>Pseudomonadati</taxon>
        <taxon>Bacteroidota</taxon>
        <taxon>Flavobacteriia</taxon>
        <taxon>Flavobacteriales</taxon>
        <taxon>Flavobacteriaceae</taxon>
        <taxon>Psychroserpens</taxon>
    </lineage>
</organism>
<dbReference type="CDD" id="cd02901">
    <property type="entry name" value="Macro_Poa1p-like"/>
    <property type="match status" value="1"/>
</dbReference>
<sequence length="350" mass="40458">MKFITGNLLNAKTKAIVNTVNTVGVMGKGIALQFKERFPQNYKAYADACKKGLVVTGKMFVFNESDLLNDEKVIVNFPTKEQWYRKSQYSFIEEGLKDLVRVIKNNNIKSISIPPLGCGNGGLNWDKVKSLMIKYLGDLDDVEVFVYQPNEKIKEILQKENTKKEVKLTPARAMLLYALFKYEKYGEYTTVFTANKLAYFLQESGENLKLKFEPYTYGPYAQAVEKVLYALNGKYLKGLEQMDAKPFEALELNYERYDEVNVYVKEKLSQNQKDRLESLFNAINGFESTLSLEILSSVHFIKQEYPKIEMEEILSKIRGWNHRKKALITEQYVQIAYDHLNDYGSKLNFA</sequence>
<name>A0ABW5ZW97_9FLAO</name>
<dbReference type="Proteomes" id="UP001597548">
    <property type="component" value="Unassembled WGS sequence"/>
</dbReference>
<gene>
    <name evidence="3" type="ORF">ACFS29_14325</name>
</gene>
<accession>A0ABW5ZW97</accession>
<protein>
    <submittedName>
        <fullName evidence="3">Macro domain-containing protein</fullName>
    </submittedName>
</protein>
<dbReference type="EMBL" id="JBHUOS010000010">
    <property type="protein sequence ID" value="MFD2916827.1"/>
    <property type="molecule type" value="Genomic_DNA"/>
</dbReference>
<dbReference type="PANTHER" id="PTHR12521">
    <property type="entry name" value="PROTEIN C6ORF130"/>
    <property type="match status" value="1"/>
</dbReference>
<dbReference type="InterPro" id="IPR050892">
    <property type="entry name" value="ADP-ribose_metab_enzymes"/>
</dbReference>
<evidence type="ECO:0000313" key="4">
    <source>
        <dbReference type="Proteomes" id="UP001597548"/>
    </source>
</evidence>
<feature type="domain" description="Macro" evidence="2">
    <location>
        <begin position="1"/>
        <end position="165"/>
    </location>
</feature>